<dbReference type="GO" id="GO:0098552">
    <property type="term" value="C:side of membrane"/>
    <property type="evidence" value="ECO:0007669"/>
    <property type="project" value="UniProtKB-KW"/>
</dbReference>
<dbReference type="Gene3D" id="1.10.110.10">
    <property type="entry name" value="Plant lipid-transfer and hydrophobic proteins"/>
    <property type="match status" value="1"/>
</dbReference>
<dbReference type="GeneID" id="116205108"/>
<keyword evidence="4" id="KW-0472">Membrane</keyword>
<reference evidence="11" key="1">
    <citation type="journal article" date="2020" name="Plant Biotechnol. J.">
        <title>The pomegranate (Punica granatum L.) draft genome dissects genetic divergence between soft- and hard-seeded cultivars.</title>
        <authorList>
            <person name="Luo X."/>
            <person name="Li H."/>
            <person name="Wu Z."/>
            <person name="Yao W."/>
            <person name="Zhao P."/>
            <person name="Cao D."/>
            <person name="Yu H."/>
            <person name="Li K."/>
            <person name="Poudel K."/>
            <person name="Zhao D."/>
            <person name="Zhang F."/>
            <person name="Xia X."/>
            <person name="Chen L."/>
            <person name="Wang Q."/>
            <person name="Jing D."/>
            <person name="Cao S."/>
        </authorList>
    </citation>
    <scope>NUCLEOTIDE SEQUENCE [LARGE SCALE GENOMIC DNA]</scope>
    <source>
        <strain evidence="11">cv. Tunisia</strain>
    </source>
</reference>
<comment type="subcellular location">
    <subcellularLocation>
        <location evidence="1">Cell membrane</location>
        <topology evidence="1">Lipid-anchor</topology>
        <topology evidence="1">GPI-anchor</topology>
    </subcellularLocation>
</comment>
<evidence type="ECO:0000313" key="12">
    <source>
        <dbReference type="RefSeq" id="XP_031393451.1"/>
    </source>
</evidence>
<dbReference type="PANTHER" id="PTHR33044">
    <property type="entry name" value="BIFUNCTIONAL INHIBITOR/LIPID-TRANSFER PROTEIN/SEED STORAGE 2S ALBUMIN SUPERFAMILY PROTEIN-RELATED"/>
    <property type="match status" value="1"/>
</dbReference>
<evidence type="ECO:0000256" key="4">
    <source>
        <dbReference type="ARBA" id="ARBA00022622"/>
    </source>
</evidence>
<dbReference type="InterPro" id="IPR043325">
    <property type="entry name" value="LTSS"/>
</dbReference>
<keyword evidence="11" id="KW-1185">Reference proteome</keyword>
<keyword evidence="6" id="KW-1015">Disulfide bond</keyword>
<evidence type="ECO:0000256" key="3">
    <source>
        <dbReference type="ARBA" id="ARBA00022475"/>
    </source>
</evidence>
<dbReference type="GO" id="GO:0005886">
    <property type="term" value="C:plasma membrane"/>
    <property type="evidence" value="ECO:0007669"/>
    <property type="project" value="UniProtKB-SubCell"/>
</dbReference>
<organism evidence="11 12">
    <name type="scientific">Punica granatum</name>
    <name type="common">Pomegranate</name>
    <dbReference type="NCBI Taxonomy" id="22663"/>
    <lineage>
        <taxon>Eukaryota</taxon>
        <taxon>Viridiplantae</taxon>
        <taxon>Streptophyta</taxon>
        <taxon>Embryophyta</taxon>
        <taxon>Tracheophyta</taxon>
        <taxon>Spermatophyta</taxon>
        <taxon>Magnoliopsida</taxon>
        <taxon>eudicotyledons</taxon>
        <taxon>Gunneridae</taxon>
        <taxon>Pentapetalae</taxon>
        <taxon>rosids</taxon>
        <taxon>malvids</taxon>
        <taxon>Myrtales</taxon>
        <taxon>Lythraceae</taxon>
        <taxon>Punica</taxon>
    </lineage>
</organism>
<evidence type="ECO:0000256" key="8">
    <source>
        <dbReference type="ARBA" id="ARBA00023288"/>
    </source>
</evidence>
<comment type="similarity">
    <text evidence="2">Belongs to the plant LTP family.</text>
</comment>
<accession>A0A6P8DJB7</accession>
<keyword evidence="7" id="KW-0325">Glycoprotein</keyword>
<name>A0A6P8DJB7_PUNGR</name>
<feature type="chain" id="PRO_5028455808" evidence="9">
    <location>
        <begin position="26"/>
        <end position="148"/>
    </location>
</feature>
<evidence type="ECO:0000313" key="11">
    <source>
        <dbReference type="Proteomes" id="UP000515151"/>
    </source>
</evidence>
<keyword evidence="8" id="KW-0449">Lipoprotein</keyword>
<gene>
    <name evidence="12" type="primary">LOC116205108</name>
</gene>
<evidence type="ECO:0000259" key="10">
    <source>
        <dbReference type="SMART" id="SM00499"/>
    </source>
</evidence>
<dbReference type="Pfam" id="PF14368">
    <property type="entry name" value="LTP_2"/>
    <property type="match status" value="1"/>
</dbReference>
<reference evidence="12" key="2">
    <citation type="submission" date="2025-08" db="UniProtKB">
        <authorList>
            <consortium name="RefSeq"/>
        </authorList>
    </citation>
    <scope>IDENTIFICATION</scope>
    <source>
        <tissue evidence="12">Leaf</tissue>
    </source>
</reference>
<keyword evidence="4" id="KW-0336">GPI-anchor</keyword>
<feature type="signal peptide" evidence="9">
    <location>
        <begin position="1"/>
        <end position="25"/>
    </location>
</feature>
<dbReference type="AlphaFoldDB" id="A0A6P8DJB7"/>
<sequence>MASQRMSLLVLAVALAAALILSAEAQSSTPACAQQLVPCANYMNSTNPPDTCCNPIREAVATERECLCNLYNTPGLLQSLGINVTQALQLTRACGVNADTGLCNASALSPSSPSTPGGVPGNGDNDAGRMMWSGLPGLLLLWASMLLY</sequence>
<evidence type="ECO:0000256" key="6">
    <source>
        <dbReference type="ARBA" id="ARBA00023157"/>
    </source>
</evidence>
<dbReference type="CDD" id="cd00010">
    <property type="entry name" value="AAI_LTSS"/>
    <property type="match status" value="1"/>
</dbReference>
<keyword evidence="3" id="KW-1003">Cell membrane</keyword>
<keyword evidence="5 9" id="KW-0732">Signal</keyword>
<dbReference type="Proteomes" id="UP000515151">
    <property type="component" value="Chromosome 4"/>
</dbReference>
<evidence type="ECO:0000256" key="1">
    <source>
        <dbReference type="ARBA" id="ARBA00004609"/>
    </source>
</evidence>
<protein>
    <submittedName>
        <fullName evidence="12">Lipid transfer-like protein VAS</fullName>
    </submittedName>
</protein>
<evidence type="ECO:0000256" key="9">
    <source>
        <dbReference type="SAM" id="SignalP"/>
    </source>
</evidence>
<dbReference type="RefSeq" id="XP_031393451.1">
    <property type="nucleotide sequence ID" value="XM_031537591.1"/>
</dbReference>
<evidence type="ECO:0000256" key="2">
    <source>
        <dbReference type="ARBA" id="ARBA00009748"/>
    </source>
</evidence>
<dbReference type="SUPFAM" id="SSF47699">
    <property type="entry name" value="Bifunctional inhibitor/lipid-transfer protein/seed storage 2S albumin"/>
    <property type="match status" value="1"/>
</dbReference>
<feature type="domain" description="Bifunctional inhibitor/plant lipid transfer protein/seed storage helical" evidence="10">
    <location>
        <begin position="32"/>
        <end position="103"/>
    </location>
</feature>
<evidence type="ECO:0000256" key="5">
    <source>
        <dbReference type="ARBA" id="ARBA00022729"/>
    </source>
</evidence>
<dbReference type="OrthoDB" id="690947at2759"/>
<dbReference type="InterPro" id="IPR036312">
    <property type="entry name" value="Bifun_inhib/LTP/seed_sf"/>
</dbReference>
<proteinExistence type="inferred from homology"/>
<dbReference type="InterPro" id="IPR016140">
    <property type="entry name" value="Bifunc_inhib/LTP/seed_store"/>
</dbReference>
<dbReference type="SMART" id="SM00499">
    <property type="entry name" value="AAI"/>
    <property type="match status" value="1"/>
</dbReference>
<evidence type="ECO:0000256" key="7">
    <source>
        <dbReference type="ARBA" id="ARBA00023180"/>
    </source>
</evidence>